<feature type="chain" id="PRO_5045282109" evidence="1">
    <location>
        <begin position="25"/>
        <end position="273"/>
    </location>
</feature>
<name>A0ABR7T584_HELCL</name>
<dbReference type="Proteomes" id="UP000617402">
    <property type="component" value="Unassembled WGS sequence"/>
</dbReference>
<protein>
    <submittedName>
        <fullName evidence="2">Uncharacterized protein</fullName>
    </submittedName>
</protein>
<proteinExistence type="predicted"/>
<sequence>MKRLITLLCSLLLFTFTCTGISFAQTDKSNEVKSNEYLTLKKLKSMNENELISQGLNKDKINQIKSLDYAEELRKRAKLDSQTLKNMGYTDSQINTLKNFKGTESEIIALSATCTLKAALNNFSYNSTTDKTNFRVYFEWAWSSVPIITGTDIVALTWSPEMYMTIPDTQTSHKVTYVHPIGTSYSKNVTVNPENAGTAASSKFSMTEGAYWAKNGSGYMRVTKQGKLSEAAMLISYGHSQVTLTPSVSFSGLSISFGSGVNKESTSYLHAPE</sequence>
<organism evidence="2 3">
    <name type="scientific">Heliobacterium chlorum</name>
    <dbReference type="NCBI Taxonomy" id="2698"/>
    <lineage>
        <taxon>Bacteria</taxon>
        <taxon>Bacillati</taxon>
        <taxon>Bacillota</taxon>
        <taxon>Clostridia</taxon>
        <taxon>Eubacteriales</taxon>
        <taxon>Heliobacteriaceae</taxon>
        <taxon>Heliobacterium</taxon>
    </lineage>
</organism>
<evidence type="ECO:0000256" key="1">
    <source>
        <dbReference type="SAM" id="SignalP"/>
    </source>
</evidence>
<keyword evidence="3" id="KW-1185">Reference proteome</keyword>
<gene>
    <name evidence="2" type="ORF">H1S01_15750</name>
</gene>
<comment type="caution">
    <text evidence="2">The sequence shown here is derived from an EMBL/GenBank/DDBJ whole genome shotgun (WGS) entry which is preliminary data.</text>
</comment>
<evidence type="ECO:0000313" key="2">
    <source>
        <dbReference type="EMBL" id="MBC9785939.1"/>
    </source>
</evidence>
<keyword evidence="1" id="KW-0732">Signal</keyword>
<evidence type="ECO:0000313" key="3">
    <source>
        <dbReference type="Proteomes" id="UP000617402"/>
    </source>
</evidence>
<dbReference type="RefSeq" id="WP_188041370.1">
    <property type="nucleotide sequence ID" value="NZ_JACVHF010000021.1"/>
</dbReference>
<reference evidence="2 3" key="1">
    <citation type="submission" date="2020-07" db="EMBL/GenBank/DDBJ databases">
        <title>Draft whole-genome sequence of Heliobacterium chlorum DSM 3682, type strain.</title>
        <authorList>
            <person name="Kyndt J.A."/>
            <person name="Meyer T.E."/>
            <person name="Imhoff J.F."/>
        </authorList>
    </citation>
    <scope>NUCLEOTIDE SEQUENCE [LARGE SCALE GENOMIC DNA]</scope>
    <source>
        <strain evidence="2 3">DSM 3682</strain>
    </source>
</reference>
<accession>A0ABR7T584</accession>
<feature type="signal peptide" evidence="1">
    <location>
        <begin position="1"/>
        <end position="24"/>
    </location>
</feature>
<dbReference type="EMBL" id="JACVHF010000021">
    <property type="protein sequence ID" value="MBC9785939.1"/>
    <property type="molecule type" value="Genomic_DNA"/>
</dbReference>